<comment type="caution">
    <text evidence="3">The sequence shown here is derived from an EMBL/GenBank/DDBJ whole genome shotgun (WGS) entry which is preliminary data.</text>
</comment>
<reference evidence="3 4" key="1">
    <citation type="submission" date="2018-10" db="EMBL/GenBank/DDBJ databases">
        <title>A high-quality apple genome assembly.</title>
        <authorList>
            <person name="Hu J."/>
        </authorList>
    </citation>
    <scope>NUCLEOTIDE SEQUENCE [LARGE SCALE GENOMIC DNA]</scope>
    <source>
        <strain evidence="4">cv. HFTH1</strain>
        <tissue evidence="3">Young leaf</tissue>
    </source>
</reference>
<organism evidence="3 4">
    <name type="scientific">Malus domestica</name>
    <name type="common">Apple</name>
    <name type="synonym">Pyrus malus</name>
    <dbReference type="NCBI Taxonomy" id="3750"/>
    <lineage>
        <taxon>Eukaryota</taxon>
        <taxon>Viridiplantae</taxon>
        <taxon>Streptophyta</taxon>
        <taxon>Embryophyta</taxon>
        <taxon>Tracheophyta</taxon>
        <taxon>Spermatophyta</taxon>
        <taxon>Magnoliopsida</taxon>
        <taxon>eudicotyledons</taxon>
        <taxon>Gunneridae</taxon>
        <taxon>Pentapetalae</taxon>
        <taxon>rosids</taxon>
        <taxon>fabids</taxon>
        <taxon>Rosales</taxon>
        <taxon>Rosaceae</taxon>
        <taxon>Amygdaloideae</taxon>
        <taxon>Maleae</taxon>
        <taxon>Malus</taxon>
    </lineage>
</organism>
<dbReference type="InterPro" id="IPR029523">
    <property type="entry name" value="INO80B/Ies2"/>
</dbReference>
<feature type="region of interest" description="Disordered" evidence="1">
    <location>
        <begin position="22"/>
        <end position="222"/>
    </location>
</feature>
<dbReference type="GO" id="GO:0031011">
    <property type="term" value="C:Ino80 complex"/>
    <property type="evidence" value="ECO:0007669"/>
    <property type="project" value="InterPro"/>
</dbReference>
<accession>A0A498HMD2</accession>
<dbReference type="EMBL" id="RDQH01000342">
    <property type="protein sequence ID" value="RXH71890.1"/>
    <property type="molecule type" value="Genomic_DNA"/>
</dbReference>
<feature type="compositionally biased region" description="Acidic residues" evidence="1">
    <location>
        <begin position="122"/>
        <end position="132"/>
    </location>
</feature>
<dbReference type="InterPro" id="IPR006880">
    <property type="entry name" value="INO80B_C"/>
</dbReference>
<evidence type="ECO:0000313" key="3">
    <source>
        <dbReference type="EMBL" id="RXH71890.1"/>
    </source>
</evidence>
<keyword evidence="4" id="KW-1185">Reference proteome</keyword>
<dbReference type="Proteomes" id="UP000290289">
    <property type="component" value="Chromosome 16"/>
</dbReference>
<dbReference type="GO" id="GO:0006338">
    <property type="term" value="P:chromatin remodeling"/>
    <property type="evidence" value="ECO:0007669"/>
    <property type="project" value="InterPro"/>
</dbReference>
<evidence type="ECO:0000313" key="4">
    <source>
        <dbReference type="Proteomes" id="UP000290289"/>
    </source>
</evidence>
<feature type="compositionally biased region" description="Basic and acidic residues" evidence="1">
    <location>
        <begin position="143"/>
        <end position="164"/>
    </location>
</feature>
<proteinExistence type="predicted"/>
<evidence type="ECO:0000259" key="2">
    <source>
        <dbReference type="SMART" id="SM01406"/>
    </source>
</evidence>
<dbReference type="PANTHER" id="PTHR21561:SF16">
    <property type="entry name" value="PAPA-1-LIKE FAMILY PROTEIN _ ZINC FINGER (HIT TYPE) FAMILY PROTEIN"/>
    <property type="match status" value="1"/>
</dbReference>
<feature type="domain" description="INO80 complex subunit B-like conserved region" evidence="2">
    <location>
        <begin position="223"/>
        <end position="278"/>
    </location>
</feature>
<sequence>MESLGGAGFSPGGCIVRKKRSIASHKPRLNPPTFSLCSSIPIGKGTIDEDQNNKKKIVHSDGLGNVGNGGGSSTAKSSSSLDAFTPQMNSLAQDDSGGDGLDEPVRKSKRAPKRSTLGAGFNEEDDEDEEIQFLERLSASKVARSERIQMDIRFHGDDSGEYKPSRLGKTSKKRSSSEKMHEDKDYLGEEDEEELTSDDEPEPNGKKLKTGSLSKKEAMSEVERQLKKAEAALRRKVKLENAAREAEGRTGSAVTLAPNTVRWVIGPNGTTVTFSDNIGLPTILPHVKNVRVQTARMHTSIGIPSRSFPCAVSSVTDTRKDAASNCLLIPSPPAHHLEPANMFDIGRWKQDNGKLIKF</sequence>
<protein>
    <recommendedName>
        <fullName evidence="2">INO80 complex subunit B-like conserved region domain-containing protein</fullName>
    </recommendedName>
</protein>
<feature type="compositionally biased region" description="Basic and acidic residues" evidence="1">
    <location>
        <begin position="175"/>
        <end position="187"/>
    </location>
</feature>
<name>A0A498HMD2_MALDO</name>
<dbReference type="AlphaFoldDB" id="A0A498HMD2"/>
<evidence type="ECO:0000256" key="1">
    <source>
        <dbReference type="SAM" id="MobiDB-lite"/>
    </source>
</evidence>
<dbReference type="PANTHER" id="PTHR21561">
    <property type="entry name" value="INO80 COMPLEX SUBUNIT B"/>
    <property type="match status" value="1"/>
</dbReference>
<dbReference type="STRING" id="3750.A0A498HMD2"/>
<feature type="compositionally biased region" description="Acidic residues" evidence="1">
    <location>
        <begin position="188"/>
        <end position="202"/>
    </location>
</feature>
<gene>
    <name evidence="3" type="ORF">DVH24_025391</name>
</gene>
<dbReference type="SMART" id="SM01406">
    <property type="entry name" value="PAPA-1"/>
    <property type="match status" value="1"/>
</dbReference>